<name>A0ABQ2N9A7_9ACTN</name>
<dbReference type="CDD" id="cd02966">
    <property type="entry name" value="TlpA_like_family"/>
    <property type="match status" value="1"/>
</dbReference>
<reference evidence="6" key="1">
    <citation type="journal article" date="2019" name="Int. J. Syst. Evol. Microbiol.">
        <title>The Global Catalogue of Microorganisms (GCM) 10K type strain sequencing project: providing services to taxonomists for standard genome sequencing and annotation.</title>
        <authorList>
            <consortium name="The Broad Institute Genomics Platform"/>
            <consortium name="The Broad Institute Genome Sequencing Center for Infectious Disease"/>
            <person name="Wu L."/>
            <person name="Ma J."/>
        </authorList>
    </citation>
    <scope>NUCLEOTIDE SEQUENCE [LARGE SCALE GENOMIC DNA]</scope>
    <source>
        <strain evidence="6">CGMCC 4.7371</strain>
    </source>
</reference>
<dbReference type="Gene3D" id="3.40.30.10">
    <property type="entry name" value="Glutaredoxin"/>
    <property type="match status" value="1"/>
</dbReference>
<feature type="domain" description="Thioredoxin" evidence="4">
    <location>
        <begin position="14"/>
        <end position="178"/>
    </location>
</feature>
<dbReference type="SUPFAM" id="SSF52833">
    <property type="entry name" value="Thioredoxin-like"/>
    <property type="match status" value="1"/>
</dbReference>
<feature type="signal peptide" evidence="3">
    <location>
        <begin position="1"/>
        <end position="23"/>
    </location>
</feature>
<keyword evidence="2" id="KW-0201">Cytochrome c-type biogenesis</keyword>
<dbReference type="InterPro" id="IPR036249">
    <property type="entry name" value="Thioredoxin-like_sf"/>
</dbReference>
<keyword evidence="6" id="KW-1185">Reference proteome</keyword>
<dbReference type="RefSeq" id="WP_188782726.1">
    <property type="nucleotide sequence ID" value="NZ_BMNI01000001.1"/>
</dbReference>
<dbReference type="InterPro" id="IPR013766">
    <property type="entry name" value="Thioredoxin_domain"/>
</dbReference>
<dbReference type="PROSITE" id="PS51352">
    <property type="entry name" value="THIOREDOXIN_2"/>
    <property type="match status" value="1"/>
</dbReference>
<dbReference type="InterPro" id="IPR013740">
    <property type="entry name" value="Redoxin"/>
</dbReference>
<comment type="caution">
    <text evidence="5">The sequence shown here is derived from an EMBL/GenBank/DDBJ whole genome shotgun (WGS) entry which is preliminary data.</text>
</comment>
<organism evidence="5 6">
    <name type="scientific">Nocardioides phosphati</name>
    <dbReference type="NCBI Taxonomy" id="1867775"/>
    <lineage>
        <taxon>Bacteria</taxon>
        <taxon>Bacillati</taxon>
        <taxon>Actinomycetota</taxon>
        <taxon>Actinomycetes</taxon>
        <taxon>Propionibacteriales</taxon>
        <taxon>Nocardioidaceae</taxon>
        <taxon>Nocardioides</taxon>
    </lineage>
</organism>
<keyword evidence="3" id="KW-0732">Signal</keyword>
<comment type="subcellular location">
    <subcellularLocation>
        <location evidence="1">Cell envelope</location>
    </subcellularLocation>
</comment>
<feature type="chain" id="PRO_5045984606" evidence="3">
    <location>
        <begin position="24"/>
        <end position="178"/>
    </location>
</feature>
<dbReference type="PANTHER" id="PTHR42852">
    <property type="entry name" value="THIOL:DISULFIDE INTERCHANGE PROTEIN DSBE"/>
    <property type="match status" value="1"/>
</dbReference>
<dbReference type="PANTHER" id="PTHR42852:SF13">
    <property type="entry name" value="PROTEIN DIPZ"/>
    <property type="match status" value="1"/>
</dbReference>
<dbReference type="InterPro" id="IPR017937">
    <property type="entry name" value="Thioredoxin_CS"/>
</dbReference>
<gene>
    <name evidence="5" type="primary">yneN</name>
    <name evidence="5" type="ORF">GCM10011584_08840</name>
</gene>
<accession>A0ABQ2N9A7</accession>
<evidence type="ECO:0000313" key="6">
    <source>
        <dbReference type="Proteomes" id="UP000655410"/>
    </source>
</evidence>
<dbReference type="InterPro" id="IPR050553">
    <property type="entry name" value="Thioredoxin_ResA/DsbE_sf"/>
</dbReference>
<evidence type="ECO:0000256" key="2">
    <source>
        <dbReference type="ARBA" id="ARBA00022748"/>
    </source>
</evidence>
<dbReference type="Pfam" id="PF08534">
    <property type="entry name" value="Redoxin"/>
    <property type="match status" value="1"/>
</dbReference>
<evidence type="ECO:0000256" key="3">
    <source>
        <dbReference type="SAM" id="SignalP"/>
    </source>
</evidence>
<dbReference type="Proteomes" id="UP000655410">
    <property type="component" value="Unassembled WGS sequence"/>
</dbReference>
<evidence type="ECO:0000256" key="1">
    <source>
        <dbReference type="ARBA" id="ARBA00004196"/>
    </source>
</evidence>
<dbReference type="EMBL" id="BMNI01000001">
    <property type="protein sequence ID" value="GGO86467.1"/>
    <property type="molecule type" value="Genomic_DNA"/>
</dbReference>
<sequence>MPRLRHVAVATAVLLLAACGPTAQERTTTSDEIALPHLGWADADGRRVTLPTEHYLQGHAPDVRPGRPVLVNFWASTCGPCRAEMPLLQHLADDGVAVVGVTRDRFDDYALRAIHKADVSYPNVQDADASWMDHFSGLVPISFIPSSVVIVDGKVTRVHIGPFHKLGDLDEVRALAPS</sequence>
<dbReference type="PROSITE" id="PS51257">
    <property type="entry name" value="PROKAR_LIPOPROTEIN"/>
    <property type="match status" value="1"/>
</dbReference>
<proteinExistence type="predicted"/>
<dbReference type="PROSITE" id="PS00194">
    <property type="entry name" value="THIOREDOXIN_1"/>
    <property type="match status" value="1"/>
</dbReference>
<evidence type="ECO:0000259" key="4">
    <source>
        <dbReference type="PROSITE" id="PS51352"/>
    </source>
</evidence>
<protein>
    <submittedName>
        <fullName evidence="5">Thioredoxin</fullName>
    </submittedName>
</protein>
<evidence type="ECO:0000313" key="5">
    <source>
        <dbReference type="EMBL" id="GGO86467.1"/>
    </source>
</evidence>